<keyword evidence="1" id="KW-0472">Membrane</keyword>
<name>A0ABP0GS05_CLALP</name>
<gene>
    <name evidence="2" type="ORF">CVLEPA_LOCUS27890</name>
</gene>
<sequence>MSSTDREVQPRNQDEIKTSCKKYFKSLCNFAFLAVVFIGASLTAVGEFYNNQPWAIIGYFFVGFAGLLVIYSTWSFVCCVNSSSEENTDHFSHVEDQQCTSQIQNSGPIYGDEPPDFSVAVSDSPHNNFTLPQGTMNSGFLPSYESIKEELPPSYNEAVEHPVTQL</sequence>
<keyword evidence="3" id="KW-1185">Reference proteome</keyword>
<feature type="transmembrane region" description="Helical" evidence="1">
    <location>
        <begin position="56"/>
        <end position="77"/>
    </location>
</feature>
<proteinExistence type="predicted"/>
<feature type="transmembrane region" description="Helical" evidence="1">
    <location>
        <begin position="30"/>
        <end position="49"/>
    </location>
</feature>
<dbReference type="EMBL" id="CAWYQH010000141">
    <property type="protein sequence ID" value="CAK8694524.1"/>
    <property type="molecule type" value="Genomic_DNA"/>
</dbReference>
<dbReference type="Proteomes" id="UP001642483">
    <property type="component" value="Unassembled WGS sequence"/>
</dbReference>
<organism evidence="2 3">
    <name type="scientific">Clavelina lepadiformis</name>
    <name type="common">Light-bulb sea squirt</name>
    <name type="synonym">Ascidia lepadiformis</name>
    <dbReference type="NCBI Taxonomy" id="159417"/>
    <lineage>
        <taxon>Eukaryota</taxon>
        <taxon>Metazoa</taxon>
        <taxon>Chordata</taxon>
        <taxon>Tunicata</taxon>
        <taxon>Ascidiacea</taxon>
        <taxon>Aplousobranchia</taxon>
        <taxon>Clavelinidae</taxon>
        <taxon>Clavelina</taxon>
    </lineage>
</organism>
<evidence type="ECO:0000256" key="1">
    <source>
        <dbReference type="SAM" id="Phobius"/>
    </source>
</evidence>
<accession>A0ABP0GS05</accession>
<evidence type="ECO:0000313" key="2">
    <source>
        <dbReference type="EMBL" id="CAK8694524.1"/>
    </source>
</evidence>
<keyword evidence="1" id="KW-0812">Transmembrane</keyword>
<comment type="caution">
    <text evidence="2">The sequence shown here is derived from an EMBL/GenBank/DDBJ whole genome shotgun (WGS) entry which is preliminary data.</text>
</comment>
<keyword evidence="1" id="KW-1133">Transmembrane helix</keyword>
<evidence type="ECO:0000313" key="3">
    <source>
        <dbReference type="Proteomes" id="UP001642483"/>
    </source>
</evidence>
<protein>
    <submittedName>
        <fullName evidence="2">Uncharacterized protein</fullName>
    </submittedName>
</protein>
<reference evidence="2 3" key="1">
    <citation type="submission" date="2024-02" db="EMBL/GenBank/DDBJ databases">
        <authorList>
            <person name="Daric V."/>
            <person name="Darras S."/>
        </authorList>
    </citation>
    <scope>NUCLEOTIDE SEQUENCE [LARGE SCALE GENOMIC DNA]</scope>
</reference>